<feature type="transmembrane region" description="Helical" evidence="1">
    <location>
        <begin position="40"/>
        <end position="63"/>
    </location>
</feature>
<keyword evidence="1" id="KW-1133">Transmembrane helix</keyword>
<reference evidence="2" key="1">
    <citation type="journal article" date="2021" name="bioRxiv">
        <title>Whole Genome Assembly and Annotation of Northern Wild Rice, Zizania palustris L., Supports a Whole Genome Duplication in the Zizania Genus.</title>
        <authorList>
            <person name="Haas M."/>
            <person name="Kono T."/>
            <person name="Macchietto M."/>
            <person name="Millas R."/>
            <person name="McGilp L."/>
            <person name="Shao M."/>
            <person name="Duquette J."/>
            <person name="Hirsch C.N."/>
            <person name="Kimball J."/>
        </authorList>
    </citation>
    <scope>NUCLEOTIDE SEQUENCE</scope>
    <source>
        <tissue evidence="2">Fresh leaf tissue</tissue>
    </source>
</reference>
<organism evidence="2 3">
    <name type="scientific">Zizania palustris</name>
    <name type="common">Northern wild rice</name>
    <dbReference type="NCBI Taxonomy" id="103762"/>
    <lineage>
        <taxon>Eukaryota</taxon>
        <taxon>Viridiplantae</taxon>
        <taxon>Streptophyta</taxon>
        <taxon>Embryophyta</taxon>
        <taxon>Tracheophyta</taxon>
        <taxon>Spermatophyta</taxon>
        <taxon>Magnoliopsida</taxon>
        <taxon>Liliopsida</taxon>
        <taxon>Poales</taxon>
        <taxon>Poaceae</taxon>
        <taxon>BOP clade</taxon>
        <taxon>Oryzoideae</taxon>
        <taxon>Oryzeae</taxon>
        <taxon>Zizaniinae</taxon>
        <taxon>Zizania</taxon>
    </lineage>
</organism>
<dbReference type="AlphaFoldDB" id="A0A8J5RJA7"/>
<comment type="caution">
    <text evidence="2">The sequence shown here is derived from an EMBL/GenBank/DDBJ whole genome shotgun (WGS) entry which is preliminary data.</text>
</comment>
<name>A0A8J5RJA7_ZIZPA</name>
<evidence type="ECO:0000313" key="2">
    <source>
        <dbReference type="EMBL" id="KAG8054506.1"/>
    </source>
</evidence>
<gene>
    <name evidence="2" type="ORF">GUJ93_ZPchr0001g32108</name>
</gene>
<evidence type="ECO:0000313" key="3">
    <source>
        <dbReference type="Proteomes" id="UP000729402"/>
    </source>
</evidence>
<keyword evidence="1" id="KW-0472">Membrane</keyword>
<keyword evidence="1" id="KW-0812">Transmembrane</keyword>
<evidence type="ECO:0000256" key="1">
    <source>
        <dbReference type="SAM" id="Phobius"/>
    </source>
</evidence>
<dbReference type="Proteomes" id="UP000729402">
    <property type="component" value="Unassembled WGS sequence"/>
</dbReference>
<reference evidence="2" key="2">
    <citation type="submission" date="2021-02" db="EMBL/GenBank/DDBJ databases">
        <authorList>
            <person name="Kimball J.A."/>
            <person name="Haas M.W."/>
            <person name="Macchietto M."/>
            <person name="Kono T."/>
            <person name="Duquette J."/>
            <person name="Shao M."/>
        </authorList>
    </citation>
    <scope>NUCLEOTIDE SEQUENCE</scope>
    <source>
        <tissue evidence="2">Fresh leaf tissue</tissue>
    </source>
</reference>
<proteinExistence type="predicted"/>
<keyword evidence="3" id="KW-1185">Reference proteome</keyword>
<sequence length="72" mass="7617">MHRAAAEPTATGHRLLRVLSRRASPLACAATEEGHLPKRVLWQLALATTTGGVAAAAVCSLKIDFKGCKAYM</sequence>
<accession>A0A8J5RJA7</accession>
<protein>
    <submittedName>
        <fullName evidence="2">Uncharacterized protein</fullName>
    </submittedName>
</protein>
<dbReference type="EMBL" id="JAAALK010000288">
    <property type="protein sequence ID" value="KAG8054506.1"/>
    <property type="molecule type" value="Genomic_DNA"/>
</dbReference>